<dbReference type="InterPro" id="IPR015797">
    <property type="entry name" value="NUDIX_hydrolase-like_dom_sf"/>
</dbReference>
<protein>
    <submittedName>
        <fullName evidence="2">Nudix hydrolase 1</fullName>
    </submittedName>
</protein>
<dbReference type="Gene3D" id="3.90.79.10">
    <property type="entry name" value="Nucleoside Triphosphate Pyrophosphohydrolase"/>
    <property type="match status" value="1"/>
</dbReference>
<dbReference type="PANTHER" id="PTHR16099">
    <property type="entry name" value="8-OXO-DGTP DIPHOSPHATES NUDT15"/>
    <property type="match status" value="1"/>
</dbReference>
<dbReference type="PROSITE" id="PS51462">
    <property type="entry name" value="NUDIX"/>
    <property type="match status" value="1"/>
</dbReference>
<evidence type="ECO:0000259" key="1">
    <source>
        <dbReference type="PROSITE" id="PS51462"/>
    </source>
</evidence>
<dbReference type="AlphaFoldDB" id="A0A0F9YZY7"/>
<dbReference type="CDD" id="cd04678">
    <property type="entry name" value="NUDIX_MTH2_Nudt15"/>
    <property type="match status" value="1"/>
</dbReference>
<gene>
    <name evidence="2" type="ORF">UR21_C0003G0009</name>
</gene>
<dbReference type="PANTHER" id="PTHR16099:SF5">
    <property type="entry name" value="NUCLEOTIDE TRIPHOSPHATE DIPHOSPHATASE NUDT15"/>
    <property type="match status" value="1"/>
</dbReference>
<name>A0A0F9YZY7_9BACT</name>
<evidence type="ECO:0000313" key="2">
    <source>
        <dbReference type="EMBL" id="KKP31976.1"/>
    </source>
</evidence>
<comment type="caution">
    <text evidence="2">The sequence shown here is derived from an EMBL/GenBank/DDBJ whole genome shotgun (WGS) entry which is preliminary data.</text>
</comment>
<dbReference type="Proteomes" id="UP000034803">
    <property type="component" value="Unassembled WGS sequence"/>
</dbReference>
<dbReference type="GO" id="GO:0016787">
    <property type="term" value="F:hydrolase activity"/>
    <property type="evidence" value="ECO:0007669"/>
    <property type="project" value="UniProtKB-KW"/>
</dbReference>
<evidence type="ECO:0000313" key="3">
    <source>
        <dbReference type="Proteomes" id="UP000034803"/>
    </source>
</evidence>
<organism evidence="2 3">
    <name type="scientific">Candidatus Woesebacteria bacterium GW2011_GWC2_31_9</name>
    <dbReference type="NCBI Taxonomy" id="1618586"/>
    <lineage>
        <taxon>Bacteria</taxon>
        <taxon>Candidatus Woeseibacteriota</taxon>
    </lineage>
</organism>
<dbReference type="InterPro" id="IPR000086">
    <property type="entry name" value="NUDIX_hydrolase_dom"/>
</dbReference>
<accession>A0A0F9YZY7</accession>
<dbReference type="Pfam" id="PF00293">
    <property type="entry name" value="NUDIX"/>
    <property type="match status" value="1"/>
</dbReference>
<keyword evidence="2" id="KW-0378">Hydrolase</keyword>
<proteinExistence type="predicted"/>
<reference evidence="2 3" key="1">
    <citation type="journal article" date="2015" name="Nature">
        <title>rRNA introns, odd ribosomes, and small enigmatic genomes across a large radiation of phyla.</title>
        <authorList>
            <person name="Brown C.T."/>
            <person name="Hug L.A."/>
            <person name="Thomas B.C."/>
            <person name="Sharon I."/>
            <person name="Castelle C.J."/>
            <person name="Singh A."/>
            <person name="Wilkins M.J."/>
            <person name="Williams K.H."/>
            <person name="Banfield J.F."/>
        </authorList>
    </citation>
    <scope>NUCLEOTIDE SEQUENCE [LARGE SCALE GENOMIC DNA]</scope>
</reference>
<dbReference type="SUPFAM" id="SSF55811">
    <property type="entry name" value="Nudix"/>
    <property type="match status" value="1"/>
</dbReference>
<feature type="domain" description="Nudix hydrolase" evidence="1">
    <location>
        <begin position="10"/>
        <end position="142"/>
    </location>
</feature>
<sequence length="148" mass="16733">MSKEIRESNRPIIAVGVLIFNSDNKILLGERFSDFGKGMNALPGGKVEKDEIFVKSAERELFEETGLCGSVILFGKYISVAYENIFGLDGLTVGILARTESEPKEIVGEGIGNWKWYDIENLPENIFPPSKRIIDNYKCKKILFRQNR</sequence>
<dbReference type="EMBL" id="LBOI01000003">
    <property type="protein sequence ID" value="KKP31976.1"/>
    <property type="molecule type" value="Genomic_DNA"/>
</dbReference>